<accession>B0CY01</accession>
<name>B0CY01_LACBS</name>
<dbReference type="InParanoid" id="B0CY01"/>
<dbReference type="HOGENOM" id="CLU_769462_0_0_1"/>
<dbReference type="RefSeq" id="XP_001877071.1">
    <property type="nucleotide sequence ID" value="XM_001877036.1"/>
</dbReference>
<reference evidence="5 6" key="1">
    <citation type="journal article" date="2008" name="Nature">
        <title>The genome of Laccaria bicolor provides insights into mycorrhizal symbiosis.</title>
        <authorList>
            <person name="Martin F."/>
            <person name="Aerts A."/>
            <person name="Ahren D."/>
            <person name="Brun A."/>
            <person name="Danchin E.G.J."/>
            <person name="Duchaussoy F."/>
            <person name="Gibon J."/>
            <person name="Kohler A."/>
            <person name="Lindquist E."/>
            <person name="Pereda V."/>
            <person name="Salamov A."/>
            <person name="Shapiro H.J."/>
            <person name="Wuyts J."/>
            <person name="Blaudez D."/>
            <person name="Buee M."/>
            <person name="Brokstein P."/>
            <person name="Canbaeck B."/>
            <person name="Cohen D."/>
            <person name="Courty P.E."/>
            <person name="Coutinho P.M."/>
            <person name="Delaruelle C."/>
            <person name="Detter J.C."/>
            <person name="Deveau A."/>
            <person name="DiFazio S."/>
            <person name="Duplessis S."/>
            <person name="Fraissinet-Tachet L."/>
            <person name="Lucic E."/>
            <person name="Frey-Klett P."/>
            <person name="Fourrey C."/>
            <person name="Feussner I."/>
            <person name="Gay G."/>
            <person name="Grimwood J."/>
            <person name="Hoegger P.J."/>
            <person name="Jain P."/>
            <person name="Kilaru S."/>
            <person name="Labbe J."/>
            <person name="Lin Y.C."/>
            <person name="Legue V."/>
            <person name="Le Tacon F."/>
            <person name="Marmeisse R."/>
            <person name="Melayah D."/>
            <person name="Montanini B."/>
            <person name="Muratet M."/>
            <person name="Nehls U."/>
            <person name="Niculita-Hirzel H."/>
            <person name="Oudot-Le Secq M.P."/>
            <person name="Peter M."/>
            <person name="Quesneville H."/>
            <person name="Rajashekar B."/>
            <person name="Reich M."/>
            <person name="Rouhier N."/>
            <person name="Schmutz J."/>
            <person name="Yin T."/>
            <person name="Chalot M."/>
            <person name="Henrissat B."/>
            <person name="Kuees U."/>
            <person name="Lucas S."/>
            <person name="Van de Peer Y."/>
            <person name="Podila G.K."/>
            <person name="Polle A."/>
            <person name="Pukkila P.J."/>
            <person name="Richardson P.M."/>
            <person name="Rouze P."/>
            <person name="Sanders I.R."/>
            <person name="Stajich J.E."/>
            <person name="Tunlid A."/>
            <person name="Tuskan G."/>
            <person name="Grigoriev I.V."/>
        </authorList>
    </citation>
    <scope>NUCLEOTIDE SEQUENCE [LARGE SCALE GENOMIC DNA]</scope>
    <source>
        <strain evidence="6">S238N-H82 / ATCC MYA-4686</strain>
    </source>
</reference>
<keyword evidence="3" id="KW-0175">Coiled coil</keyword>
<feature type="compositionally biased region" description="Low complexity" evidence="4">
    <location>
        <begin position="307"/>
        <end position="319"/>
    </location>
</feature>
<dbReference type="GeneID" id="6072814"/>
<evidence type="ECO:0000256" key="2">
    <source>
        <dbReference type="ARBA" id="ARBA00023242"/>
    </source>
</evidence>
<dbReference type="STRING" id="486041.B0CY01"/>
<dbReference type="Proteomes" id="UP000001194">
    <property type="component" value="Unassembled WGS sequence"/>
</dbReference>
<dbReference type="OrthoDB" id="205166at2759"/>
<feature type="region of interest" description="Disordered" evidence="4">
    <location>
        <begin position="245"/>
        <end position="319"/>
    </location>
</feature>
<comment type="subcellular location">
    <subcellularLocation>
        <location evidence="1">Nucleus</location>
    </subcellularLocation>
</comment>
<dbReference type="FunCoup" id="B0CY01">
    <property type="interactions" value="45"/>
</dbReference>
<dbReference type="GO" id="GO:0000445">
    <property type="term" value="C:THO complex part of transcription export complex"/>
    <property type="evidence" value="ECO:0007669"/>
    <property type="project" value="InterPro"/>
</dbReference>
<feature type="region of interest" description="Disordered" evidence="4">
    <location>
        <begin position="1"/>
        <end position="24"/>
    </location>
</feature>
<feature type="compositionally biased region" description="Acidic residues" evidence="4">
    <location>
        <begin position="275"/>
        <end position="288"/>
    </location>
</feature>
<gene>
    <name evidence="5" type="ORF">LACBIDRAFT_323553</name>
</gene>
<dbReference type="AlphaFoldDB" id="B0CY01"/>
<dbReference type="GO" id="GO:0006397">
    <property type="term" value="P:mRNA processing"/>
    <property type="evidence" value="ECO:0007669"/>
    <property type="project" value="InterPro"/>
</dbReference>
<evidence type="ECO:0000256" key="3">
    <source>
        <dbReference type="SAM" id="Coils"/>
    </source>
</evidence>
<evidence type="ECO:0000256" key="1">
    <source>
        <dbReference type="ARBA" id="ARBA00004123"/>
    </source>
</evidence>
<dbReference type="Gene3D" id="1.20.5.1700">
    <property type="match status" value="1"/>
</dbReference>
<evidence type="ECO:0000256" key="4">
    <source>
        <dbReference type="SAM" id="MobiDB-lite"/>
    </source>
</evidence>
<feature type="compositionally biased region" description="Polar residues" evidence="4">
    <location>
        <begin position="8"/>
        <end position="20"/>
    </location>
</feature>
<keyword evidence="2" id="KW-0539">Nucleus</keyword>
<keyword evidence="6" id="KW-1185">Reference proteome</keyword>
<dbReference type="InterPro" id="IPR008501">
    <property type="entry name" value="THOC7/Mft1"/>
</dbReference>
<evidence type="ECO:0000313" key="6">
    <source>
        <dbReference type="Proteomes" id="UP000001194"/>
    </source>
</evidence>
<dbReference type="KEGG" id="lbc:LACBIDRAFT_323553"/>
<dbReference type="EMBL" id="DS547094">
    <property type="protein sequence ID" value="EDR12807.1"/>
    <property type="molecule type" value="Genomic_DNA"/>
</dbReference>
<protein>
    <submittedName>
        <fullName evidence="5">Predicted protein</fullName>
    </submittedName>
</protein>
<proteinExistence type="predicted"/>
<sequence>MAVPGVPTASQNAKAPTVQTVPIPPLGAEEEDHIILARITNDERPLRRVIKKFHNYISLSHPPIVPGSNGFPTASSVDDAREAFLVELATFQLSLKKSAMICEAEARQVDEYQRERERIDNEHETLKGQIEELKIALEHAQMARRRKIEYDSVTEKVNTIPSREELEQTIQSLENDMAAIRAEHETQNRTLQGHKSALDGIIAELSSLRFMGKEQATTESLPATPAPEGLDAIVTDGFVEEVEISNSAGKVEESREGDEKQSLESVSDPAVGEGIVEDDIEMGEVEEDPREKGRKKLREELEEGEASDASSELSEPPDD</sequence>
<organism evidence="6">
    <name type="scientific">Laccaria bicolor (strain S238N-H82 / ATCC MYA-4686)</name>
    <name type="common">Bicoloured deceiver</name>
    <name type="synonym">Laccaria laccata var. bicolor</name>
    <dbReference type="NCBI Taxonomy" id="486041"/>
    <lineage>
        <taxon>Eukaryota</taxon>
        <taxon>Fungi</taxon>
        <taxon>Dikarya</taxon>
        <taxon>Basidiomycota</taxon>
        <taxon>Agaricomycotina</taxon>
        <taxon>Agaricomycetes</taxon>
        <taxon>Agaricomycetidae</taxon>
        <taxon>Agaricales</taxon>
        <taxon>Agaricineae</taxon>
        <taxon>Hydnangiaceae</taxon>
        <taxon>Laccaria</taxon>
    </lineage>
</organism>
<feature type="compositionally biased region" description="Basic and acidic residues" evidence="4">
    <location>
        <begin position="250"/>
        <end position="262"/>
    </location>
</feature>
<evidence type="ECO:0000313" key="5">
    <source>
        <dbReference type="EMBL" id="EDR12807.1"/>
    </source>
</evidence>
<dbReference type="Pfam" id="PF05615">
    <property type="entry name" value="THOC7"/>
    <property type="match status" value="1"/>
</dbReference>
<feature type="coiled-coil region" evidence="3">
    <location>
        <begin position="102"/>
        <end position="190"/>
    </location>
</feature>